<evidence type="ECO:0000256" key="4">
    <source>
        <dbReference type="ARBA" id="ARBA00022692"/>
    </source>
</evidence>
<dbReference type="InterPro" id="IPR007208">
    <property type="entry name" value="MrpF/PhaF-like"/>
</dbReference>
<evidence type="ECO:0000256" key="6">
    <source>
        <dbReference type="ARBA" id="ARBA00023136"/>
    </source>
</evidence>
<keyword evidence="3" id="KW-1003">Cell membrane</keyword>
<evidence type="ECO:0008006" key="10">
    <source>
        <dbReference type="Google" id="ProtNLM"/>
    </source>
</evidence>
<evidence type="ECO:0000256" key="2">
    <source>
        <dbReference type="ARBA" id="ARBA00022448"/>
    </source>
</evidence>
<feature type="transmembrane region" description="Helical" evidence="7">
    <location>
        <begin position="6"/>
        <end position="32"/>
    </location>
</feature>
<evidence type="ECO:0000256" key="7">
    <source>
        <dbReference type="SAM" id="Phobius"/>
    </source>
</evidence>
<dbReference type="GO" id="GO:0005886">
    <property type="term" value="C:plasma membrane"/>
    <property type="evidence" value="ECO:0007669"/>
    <property type="project" value="UniProtKB-SubCell"/>
</dbReference>
<gene>
    <name evidence="8" type="ORF">AIOHENJG_00001</name>
    <name evidence="9" type="ORF">LFOPHFOE_00015</name>
</gene>
<dbReference type="PANTHER" id="PTHR34702">
    <property type="entry name" value="NA(+)/H(+) ANTIPORTER SUBUNIT F1"/>
    <property type="match status" value="1"/>
</dbReference>
<dbReference type="Pfam" id="PF04066">
    <property type="entry name" value="MrpF_PhaF"/>
    <property type="match status" value="1"/>
</dbReference>
<reference evidence="9" key="1">
    <citation type="submission" date="2020-06" db="EMBL/GenBank/DDBJ databases">
        <title>Unique genomic features of the anaerobic methanotrophic archaea.</title>
        <authorList>
            <person name="Chadwick G.L."/>
            <person name="Skennerton C.T."/>
            <person name="Laso-Perez R."/>
            <person name="Leu A.O."/>
            <person name="Speth D.R."/>
            <person name="Yu H."/>
            <person name="Morgan-Lang C."/>
            <person name="Hatzenpichler R."/>
            <person name="Goudeau D."/>
            <person name="Malmstrom R."/>
            <person name="Brazelton W.J."/>
            <person name="Woyke T."/>
            <person name="Hallam S.J."/>
            <person name="Tyson G.W."/>
            <person name="Wegener G."/>
            <person name="Boetius A."/>
            <person name="Orphan V."/>
        </authorList>
    </citation>
    <scope>NUCLEOTIDE SEQUENCE</scope>
</reference>
<sequence>MASALLVGTIGMVDVFLAMALLIVIASFVSLYRGIEGPGIFNRIIAVNVIGTKTIVLLVLIGFIYERPDFFDIALLYAILNFIMTIAATRY</sequence>
<keyword evidence="2" id="KW-0813">Transport</keyword>
<dbReference type="EMBL" id="MT630720">
    <property type="protein sequence ID" value="QNO42217.1"/>
    <property type="molecule type" value="Genomic_DNA"/>
</dbReference>
<name>A0A7G9Y2Z1_9EURY</name>
<evidence type="ECO:0000313" key="8">
    <source>
        <dbReference type="EMBL" id="QNO42217.1"/>
    </source>
</evidence>
<dbReference type="GO" id="GO:0015385">
    <property type="term" value="F:sodium:proton antiporter activity"/>
    <property type="evidence" value="ECO:0007669"/>
    <property type="project" value="TreeGrafter"/>
</dbReference>
<keyword evidence="4 7" id="KW-0812">Transmembrane</keyword>
<evidence type="ECO:0000313" key="9">
    <source>
        <dbReference type="EMBL" id="QNO42375.1"/>
    </source>
</evidence>
<evidence type="ECO:0000256" key="5">
    <source>
        <dbReference type="ARBA" id="ARBA00022989"/>
    </source>
</evidence>
<feature type="transmembrane region" description="Helical" evidence="7">
    <location>
        <begin position="70"/>
        <end position="89"/>
    </location>
</feature>
<proteinExistence type="predicted"/>
<dbReference type="AlphaFoldDB" id="A0A7G9Y2Z1"/>
<comment type="subcellular location">
    <subcellularLocation>
        <location evidence="1">Cell membrane</location>
        <topology evidence="1">Multi-pass membrane protein</topology>
    </subcellularLocation>
</comment>
<keyword evidence="5 7" id="KW-1133">Transmembrane helix</keyword>
<evidence type="ECO:0000256" key="3">
    <source>
        <dbReference type="ARBA" id="ARBA00022475"/>
    </source>
</evidence>
<evidence type="ECO:0000256" key="1">
    <source>
        <dbReference type="ARBA" id="ARBA00004651"/>
    </source>
</evidence>
<dbReference type="PANTHER" id="PTHR34702:SF1">
    <property type="entry name" value="NA(+)_H(+) ANTIPORTER SUBUNIT F"/>
    <property type="match status" value="1"/>
</dbReference>
<accession>A0A7G9Y2Z1</accession>
<dbReference type="EMBL" id="MT630734">
    <property type="protein sequence ID" value="QNO42375.1"/>
    <property type="molecule type" value="Genomic_DNA"/>
</dbReference>
<keyword evidence="6 7" id="KW-0472">Membrane</keyword>
<organism evidence="9">
    <name type="scientific">Candidatus Methanogaster sp. ANME-2c ERB4</name>
    <dbReference type="NCBI Taxonomy" id="2759911"/>
    <lineage>
        <taxon>Archaea</taxon>
        <taxon>Methanobacteriati</taxon>
        <taxon>Methanobacteriota</taxon>
        <taxon>Stenosarchaea group</taxon>
        <taxon>Methanomicrobia</taxon>
        <taxon>Methanosarcinales</taxon>
        <taxon>ANME-2 cluster</taxon>
        <taxon>Candidatus Methanogasteraceae</taxon>
        <taxon>Candidatus Methanogaster</taxon>
    </lineage>
</organism>
<protein>
    <recommendedName>
        <fullName evidence="10">Cation:proton antiporter</fullName>
    </recommendedName>
</protein>
<feature type="transmembrane region" description="Helical" evidence="7">
    <location>
        <begin position="44"/>
        <end position="64"/>
    </location>
</feature>